<dbReference type="GO" id="GO:0016020">
    <property type="term" value="C:membrane"/>
    <property type="evidence" value="ECO:0007669"/>
    <property type="project" value="UniProtKB-SubCell"/>
</dbReference>
<evidence type="ECO:0000256" key="11">
    <source>
        <dbReference type="SAM" id="Phobius"/>
    </source>
</evidence>
<dbReference type="InterPro" id="IPR027417">
    <property type="entry name" value="P-loop_NTPase"/>
</dbReference>
<dbReference type="CDD" id="cd03263">
    <property type="entry name" value="ABC_subfamily_A"/>
    <property type="match status" value="1"/>
</dbReference>
<dbReference type="InterPro" id="IPR003439">
    <property type="entry name" value="ABC_transporter-like_ATP-bd"/>
</dbReference>
<feature type="transmembrane region" description="Helical" evidence="11">
    <location>
        <begin position="155"/>
        <end position="176"/>
    </location>
</feature>
<dbReference type="PROSITE" id="PS00211">
    <property type="entry name" value="ABC_TRANSPORTER_1"/>
    <property type="match status" value="1"/>
</dbReference>
<feature type="transmembrane region" description="Helical" evidence="11">
    <location>
        <begin position="770"/>
        <end position="789"/>
    </location>
</feature>
<dbReference type="InterPro" id="IPR003593">
    <property type="entry name" value="AAA+_ATPase"/>
</dbReference>
<dbReference type="AlphaFoldDB" id="A0A4Z0A7G9"/>
<feature type="transmembrane region" description="Helical" evidence="11">
    <location>
        <begin position="86"/>
        <end position="106"/>
    </location>
</feature>
<evidence type="ECO:0000313" key="13">
    <source>
        <dbReference type="EMBL" id="TFY82440.1"/>
    </source>
</evidence>
<dbReference type="Gene3D" id="3.40.50.300">
    <property type="entry name" value="P-loop containing nucleotide triphosphate hydrolases"/>
    <property type="match status" value="2"/>
</dbReference>
<comment type="caution">
    <text evidence="13">The sequence shown here is derived from an EMBL/GenBank/DDBJ whole genome shotgun (WGS) entry which is preliminary data.</text>
</comment>
<comment type="subcellular location">
    <subcellularLocation>
        <location evidence="1">Membrane</location>
        <topology evidence="1">Multi-pass membrane protein</topology>
    </subcellularLocation>
</comment>
<dbReference type="Proteomes" id="UP000298061">
    <property type="component" value="Unassembled WGS sequence"/>
</dbReference>
<keyword evidence="8 11" id="KW-1133">Transmembrane helix</keyword>
<accession>A0A4Z0A7G9</accession>
<evidence type="ECO:0000313" key="14">
    <source>
        <dbReference type="Proteomes" id="UP000298061"/>
    </source>
</evidence>
<feature type="transmembrane region" description="Helical" evidence="11">
    <location>
        <begin position="113"/>
        <end position="135"/>
    </location>
</feature>
<evidence type="ECO:0000256" key="6">
    <source>
        <dbReference type="ARBA" id="ARBA00022741"/>
    </source>
</evidence>
<evidence type="ECO:0000256" key="10">
    <source>
        <dbReference type="SAM" id="MobiDB-lite"/>
    </source>
</evidence>
<feature type="domain" description="ABC transporter" evidence="12">
    <location>
        <begin position="216"/>
        <end position="449"/>
    </location>
</feature>
<keyword evidence="9 11" id="KW-0472">Membrane</keyword>
<name>A0A4Z0A7G9_9AGAM</name>
<feature type="transmembrane region" description="Helical" evidence="11">
    <location>
        <begin position="597"/>
        <end position="618"/>
    </location>
</feature>
<feature type="transmembrane region" description="Helical" evidence="11">
    <location>
        <begin position="874"/>
        <end position="897"/>
    </location>
</feature>
<gene>
    <name evidence="13" type="ORF">EWM64_g1577</name>
</gene>
<organism evidence="13 14">
    <name type="scientific">Hericium alpestre</name>
    <dbReference type="NCBI Taxonomy" id="135208"/>
    <lineage>
        <taxon>Eukaryota</taxon>
        <taxon>Fungi</taxon>
        <taxon>Dikarya</taxon>
        <taxon>Basidiomycota</taxon>
        <taxon>Agaricomycotina</taxon>
        <taxon>Agaricomycetes</taxon>
        <taxon>Russulales</taxon>
        <taxon>Hericiaceae</taxon>
        <taxon>Hericium</taxon>
    </lineage>
</organism>
<evidence type="ECO:0000256" key="5">
    <source>
        <dbReference type="ARBA" id="ARBA00022737"/>
    </source>
</evidence>
<keyword evidence="4 11" id="KW-0812">Transmembrane</keyword>
<dbReference type="PROSITE" id="PS50893">
    <property type="entry name" value="ABC_TRANSPORTER_2"/>
    <property type="match status" value="1"/>
</dbReference>
<keyword evidence="6" id="KW-0547">Nucleotide-binding</keyword>
<dbReference type="OrthoDB" id="8061355at2759"/>
<evidence type="ECO:0000256" key="9">
    <source>
        <dbReference type="ARBA" id="ARBA00023136"/>
    </source>
</evidence>
<feature type="transmembrane region" description="Helical" evidence="11">
    <location>
        <begin position="23"/>
        <end position="45"/>
    </location>
</feature>
<keyword evidence="7" id="KW-0067">ATP-binding</keyword>
<keyword evidence="3" id="KW-0813">Transport</keyword>
<evidence type="ECO:0000256" key="3">
    <source>
        <dbReference type="ARBA" id="ARBA00022448"/>
    </source>
</evidence>
<dbReference type="InterPro" id="IPR013525">
    <property type="entry name" value="ABC2_TM"/>
</dbReference>
<evidence type="ECO:0000256" key="7">
    <source>
        <dbReference type="ARBA" id="ARBA00022840"/>
    </source>
</evidence>
<comment type="similarity">
    <text evidence="2">Belongs to the ABC transporter superfamily. ABCA family.</text>
</comment>
<dbReference type="PANTHER" id="PTHR19229:SF36">
    <property type="entry name" value="ATP-BINDING CASSETTE SUB-FAMILY A MEMBER 2"/>
    <property type="match status" value="1"/>
</dbReference>
<evidence type="ECO:0000259" key="12">
    <source>
        <dbReference type="PROSITE" id="PS50893"/>
    </source>
</evidence>
<dbReference type="SMART" id="SM00382">
    <property type="entry name" value="AAA"/>
    <property type="match status" value="1"/>
</dbReference>
<dbReference type="GO" id="GO:0005524">
    <property type="term" value="F:ATP binding"/>
    <property type="evidence" value="ECO:0007669"/>
    <property type="project" value="UniProtKB-KW"/>
</dbReference>
<evidence type="ECO:0000256" key="4">
    <source>
        <dbReference type="ARBA" id="ARBA00022692"/>
    </source>
</evidence>
<dbReference type="GO" id="GO:0016887">
    <property type="term" value="F:ATP hydrolysis activity"/>
    <property type="evidence" value="ECO:0007669"/>
    <property type="project" value="InterPro"/>
</dbReference>
<dbReference type="Pfam" id="PF12698">
    <property type="entry name" value="ABC2_membrane_3"/>
    <property type="match status" value="1"/>
</dbReference>
<feature type="transmembrane region" description="Helical" evidence="11">
    <location>
        <begin position="909"/>
        <end position="942"/>
    </location>
</feature>
<sequence>MGERANLLTSHLKMMGLLDSARILSWHVSISLAYLPTWIIVSLLWHARIFSASSAGLIFVVHLILGLSLASWSFFVAMPFEKSPQLAAVASTFLAIVFAIIALVMGAVGSGTAFIFSVIFPPGYYIFAIRTIAGFENHQMPTNVLDADPDSGMRLLPIIIAGIIDIFLWPWLAVLWERRLYDAREPSSGRSWLFWRRKEALSINQPAVDMSLDAAISVRNLQKTFYPSFFRRSRGVVTAILDLSFDIPKFGIFVLLGSNGAGKSTALSIIAGLLGRTSGSVTFEGGIARPPRGTIGIVPQKNVLFPELTCYQTLRVWKAIKRSKDALAGDDDLEQLLRDCDLEKKIHENANTLSGGQKRKLQLAIGLVGVVLVDECTSGVDPLSRRALWRTLTSVRHDRTVVFTTHFLDEADLLADDIAILAAPGKLVANGSPVSLKSNLGEGYTVHVTFEDLKVEKKVDLEFSLNGLLESIRALAPSAHTSSPSPTQISYHLRTKDAQTVERVLQLLDQESNTYGIVSYDIQGTTMENIFLKLMNKDSEYQLSYSSGTDKETNRAPTPSDGKIPSVVQLTTGRKMPPLLQSFIIFQKRYYIARQSWLTPLLLVIVAIAGSCIPLFFISDRPQSCTTTFHNSTRMPLYLPASPSNFLGLIPGGELLVTPPNITSILGNSSALHIRNISDNSTFVNTIQQNFRELSLGGVSMDLQTNEALVAWEATSPGINGPILLNLASNILYNHALNSTGNAAPGPSLILANYENFPPVDAGTLVALKWIAFFGAAMSVYPAFFALYVSQERRTSVQAMQLSNGLSNPVGLWIGHLLFDSMFVMFLSTIIIIVFAAASNQFHGLGFFWFILVLYGIVGALFSYCVSLATASPLAAFAAAAGYQIVMFILYLAAYLLTLTYAKTSQADSIITILHFTLSILSPVASVMRTSFVSVNLFSLLCSHAERVSTSALGNITRYGGPITYLFIYGLVLFTILVWIDSGSILPRNLSSQSRKAARRRPSELFDEAGAKEKDTVDAETDVAATSADSLRVLHVSKTFGRNKVVDDPAVGREPAEAALAIALMGNPSVVLIDEFSTGVDAKMKREMWTMLRKVAIGKAIVITTHSMEEASALAHKVGILAKRMLAVGTTASLAARYAGYEVHFSCRTREEVMRAQQLMATIPGARMADDVATRFEVPIDSSGVTPISDTDSATGPDRAMTMTLPKLFRTLAAHDDFAEYTVEKATLESVFLKVIRANNVREEERGERDGRTKWWRLC</sequence>
<feature type="region of interest" description="Disordered" evidence="10">
    <location>
        <begin position="545"/>
        <end position="564"/>
    </location>
</feature>
<feature type="transmembrane region" description="Helical" evidence="11">
    <location>
        <begin position="57"/>
        <end position="80"/>
    </location>
</feature>
<feature type="transmembrane region" description="Helical" evidence="11">
    <location>
        <begin position="963"/>
        <end position="980"/>
    </location>
</feature>
<dbReference type="EMBL" id="SFCI01000109">
    <property type="protein sequence ID" value="TFY82440.1"/>
    <property type="molecule type" value="Genomic_DNA"/>
</dbReference>
<protein>
    <recommendedName>
        <fullName evidence="12">ABC transporter domain-containing protein</fullName>
    </recommendedName>
</protein>
<evidence type="ECO:0000256" key="8">
    <source>
        <dbReference type="ARBA" id="ARBA00022989"/>
    </source>
</evidence>
<proteinExistence type="inferred from homology"/>
<feature type="transmembrane region" description="Helical" evidence="11">
    <location>
        <begin position="847"/>
        <end position="867"/>
    </location>
</feature>
<dbReference type="Pfam" id="PF00005">
    <property type="entry name" value="ABC_tran"/>
    <property type="match status" value="1"/>
</dbReference>
<dbReference type="InterPro" id="IPR026082">
    <property type="entry name" value="ABCA"/>
</dbReference>
<feature type="transmembrane region" description="Helical" evidence="11">
    <location>
        <begin position="810"/>
        <end position="835"/>
    </location>
</feature>
<dbReference type="STRING" id="135208.A0A4Z0A7G9"/>
<dbReference type="InterPro" id="IPR017871">
    <property type="entry name" value="ABC_transporter-like_CS"/>
</dbReference>
<dbReference type="GO" id="GO:0005319">
    <property type="term" value="F:lipid transporter activity"/>
    <property type="evidence" value="ECO:0007669"/>
    <property type="project" value="TreeGrafter"/>
</dbReference>
<keyword evidence="14" id="KW-1185">Reference proteome</keyword>
<keyword evidence="5" id="KW-0677">Repeat</keyword>
<dbReference type="PANTHER" id="PTHR19229">
    <property type="entry name" value="ATP-BINDING CASSETTE TRANSPORTER SUBFAMILY A ABCA"/>
    <property type="match status" value="1"/>
</dbReference>
<dbReference type="GO" id="GO:0140359">
    <property type="term" value="F:ABC-type transporter activity"/>
    <property type="evidence" value="ECO:0007669"/>
    <property type="project" value="InterPro"/>
</dbReference>
<dbReference type="SUPFAM" id="SSF52540">
    <property type="entry name" value="P-loop containing nucleoside triphosphate hydrolases"/>
    <property type="match status" value="2"/>
</dbReference>
<evidence type="ECO:0000256" key="1">
    <source>
        <dbReference type="ARBA" id="ARBA00004141"/>
    </source>
</evidence>
<reference evidence="13 14" key="1">
    <citation type="submission" date="2019-02" db="EMBL/GenBank/DDBJ databases">
        <title>Genome sequencing of the rare red list fungi Hericium alpestre (H. flagellum).</title>
        <authorList>
            <person name="Buettner E."/>
            <person name="Kellner H."/>
        </authorList>
    </citation>
    <scope>NUCLEOTIDE SEQUENCE [LARGE SCALE GENOMIC DNA]</scope>
    <source>
        <strain evidence="13 14">DSM 108284</strain>
    </source>
</reference>
<evidence type="ECO:0000256" key="2">
    <source>
        <dbReference type="ARBA" id="ARBA00008869"/>
    </source>
</evidence>